<keyword evidence="2" id="KW-0560">Oxidoreductase</keyword>
<dbReference type="Gene3D" id="3.40.50.720">
    <property type="entry name" value="NAD(P)-binding Rossmann-like Domain"/>
    <property type="match status" value="1"/>
</dbReference>
<dbReference type="EMBL" id="BNAV01000004">
    <property type="protein sequence ID" value="GHF56218.1"/>
    <property type="molecule type" value="Genomic_DNA"/>
</dbReference>
<sequence>MTVALVTGATSGIGAAFARRLASEGHNLVLVARNKPRLEEVAAELSEKHGVTVTVLPADLATADGRAVVEDRLAKDPVDLLVNNAGFGLGGEFWTVPPEELQAQLDVNVTAVLRLTRAALPGMIERGSGDIVNVSSVAGFFSGRGSTYTASKNWVTSFTEGIAAALPRGVRMTALCPGFTHTEFHERAGISKPGPKAFWLDADRVVAEGLADLRRGKVISIPSPQYKVLVTVGRLVPRGLVRRVSGLVAGRDRT</sequence>
<gene>
    <name evidence="5" type="ORF">GCM10017566_31720</name>
</gene>
<dbReference type="AlphaFoldDB" id="A0A8H9MBH5"/>
<name>A0A8H9MBH5_9PSEU</name>
<evidence type="ECO:0000256" key="2">
    <source>
        <dbReference type="ARBA" id="ARBA00023002"/>
    </source>
</evidence>
<dbReference type="RefSeq" id="WP_145937238.1">
    <property type="nucleotide sequence ID" value="NZ_BNAV01000004.1"/>
</dbReference>
<dbReference type="SUPFAM" id="SSF51735">
    <property type="entry name" value="NAD(P)-binding Rossmann-fold domains"/>
    <property type="match status" value="1"/>
</dbReference>
<dbReference type="Proteomes" id="UP000658656">
    <property type="component" value="Unassembled WGS sequence"/>
</dbReference>
<dbReference type="OrthoDB" id="9810734at2"/>
<dbReference type="InterPro" id="IPR002347">
    <property type="entry name" value="SDR_fam"/>
</dbReference>
<dbReference type="GO" id="GO:0016020">
    <property type="term" value="C:membrane"/>
    <property type="evidence" value="ECO:0007669"/>
    <property type="project" value="TreeGrafter"/>
</dbReference>
<feature type="domain" description="Ketoreductase" evidence="4">
    <location>
        <begin position="2"/>
        <end position="178"/>
    </location>
</feature>
<evidence type="ECO:0000256" key="1">
    <source>
        <dbReference type="ARBA" id="ARBA00006484"/>
    </source>
</evidence>
<dbReference type="Pfam" id="PF00106">
    <property type="entry name" value="adh_short"/>
    <property type="match status" value="1"/>
</dbReference>
<dbReference type="PANTHER" id="PTHR44196:SF2">
    <property type="entry name" value="SHORT-CHAIN DEHYDROGENASE-RELATED"/>
    <property type="match status" value="1"/>
</dbReference>
<reference evidence="5" key="1">
    <citation type="journal article" date="2014" name="Int. J. Syst. Evol. Microbiol.">
        <title>Complete genome sequence of Corynebacterium casei LMG S-19264T (=DSM 44701T), isolated from a smear-ripened cheese.</title>
        <authorList>
            <consortium name="US DOE Joint Genome Institute (JGI-PGF)"/>
            <person name="Walter F."/>
            <person name="Albersmeier A."/>
            <person name="Kalinowski J."/>
            <person name="Ruckert C."/>
        </authorList>
    </citation>
    <scope>NUCLEOTIDE SEQUENCE</scope>
    <source>
        <strain evidence="5">CGMCC 4.7679</strain>
    </source>
</reference>
<accession>A0A8H9MBH5</accession>
<evidence type="ECO:0000256" key="3">
    <source>
        <dbReference type="RuleBase" id="RU000363"/>
    </source>
</evidence>
<dbReference type="PRINTS" id="PR00080">
    <property type="entry name" value="SDRFAMILY"/>
</dbReference>
<comment type="similarity">
    <text evidence="1 3">Belongs to the short-chain dehydrogenases/reductases (SDR) family.</text>
</comment>
<reference evidence="5" key="2">
    <citation type="submission" date="2020-09" db="EMBL/GenBank/DDBJ databases">
        <authorList>
            <person name="Sun Q."/>
            <person name="Zhou Y."/>
        </authorList>
    </citation>
    <scope>NUCLEOTIDE SEQUENCE</scope>
    <source>
        <strain evidence="5">CGMCC 4.7679</strain>
    </source>
</reference>
<comment type="caution">
    <text evidence="5">The sequence shown here is derived from an EMBL/GenBank/DDBJ whole genome shotgun (WGS) entry which is preliminary data.</text>
</comment>
<dbReference type="PANTHER" id="PTHR44196">
    <property type="entry name" value="DEHYDROGENASE/REDUCTASE SDR FAMILY MEMBER 7B"/>
    <property type="match status" value="1"/>
</dbReference>
<dbReference type="SMART" id="SM00822">
    <property type="entry name" value="PKS_KR"/>
    <property type="match status" value="1"/>
</dbReference>
<evidence type="ECO:0000259" key="4">
    <source>
        <dbReference type="SMART" id="SM00822"/>
    </source>
</evidence>
<dbReference type="CDD" id="cd05233">
    <property type="entry name" value="SDR_c"/>
    <property type="match status" value="1"/>
</dbReference>
<dbReference type="InterPro" id="IPR057326">
    <property type="entry name" value="KR_dom"/>
</dbReference>
<proteinExistence type="inferred from homology"/>
<keyword evidence="6" id="KW-1185">Reference proteome</keyword>
<dbReference type="PRINTS" id="PR00081">
    <property type="entry name" value="GDHRDH"/>
</dbReference>
<dbReference type="GO" id="GO:0016491">
    <property type="term" value="F:oxidoreductase activity"/>
    <property type="evidence" value="ECO:0007669"/>
    <property type="project" value="UniProtKB-KW"/>
</dbReference>
<dbReference type="InterPro" id="IPR036291">
    <property type="entry name" value="NAD(P)-bd_dom_sf"/>
</dbReference>
<evidence type="ECO:0000313" key="6">
    <source>
        <dbReference type="Proteomes" id="UP000658656"/>
    </source>
</evidence>
<evidence type="ECO:0000313" key="5">
    <source>
        <dbReference type="EMBL" id="GHF56218.1"/>
    </source>
</evidence>
<dbReference type="PIRSF" id="PIRSF000126">
    <property type="entry name" value="11-beta-HSD1"/>
    <property type="match status" value="1"/>
</dbReference>
<organism evidence="5 6">
    <name type="scientific">Amycolatopsis bartoniae</name>
    <dbReference type="NCBI Taxonomy" id="941986"/>
    <lineage>
        <taxon>Bacteria</taxon>
        <taxon>Bacillati</taxon>
        <taxon>Actinomycetota</taxon>
        <taxon>Actinomycetes</taxon>
        <taxon>Pseudonocardiales</taxon>
        <taxon>Pseudonocardiaceae</taxon>
        <taxon>Amycolatopsis</taxon>
    </lineage>
</organism>
<protein>
    <submittedName>
        <fullName evidence="5">Short-chain dehydrogenase</fullName>
    </submittedName>
</protein>